<dbReference type="VEuPathDB" id="MicrosporidiaDB:SLOPH_1418"/>
<dbReference type="GO" id="GO:0006457">
    <property type="term" value="P:protein folding"/>
    <property type="evidence" value="ECO:0007669"/>
    <property type="project" value="InterPro"/>
</dbReference>
<evidence type="ECO:0000256" key="5">
    <source>
        <dbReference type="ARBA" id="ARBA00038340"/>
    </source>
</evidence>
<name>S7XGJ6_SPRLO</name>
<dbReference type="GO" id="GO:0016018">
    <property type="term" value="F:cyclosporin A binding"/>
    <property type="evidence" value="ECO:0007669"/>
    <property type="project" value="TreeGrafter"/>
</dbReference>
<dbReference type="GO" id="GO:0005737">
    <property type="term" value="C:cytoplasm"/>
    <property type="evidence" value="ECO:0007669"/>
    <property type="project" value="TreeGrafter"/>
</dbReference>
<dbReference type="PANTHER" id="PTHR11071:SF561">
    <property type="entry name" value="PEPTIDYL-PROLYL CIS-TRANS ISOMERASE D-RELATED"/>
    <property type="match status" value="1"/>
</dbReference>
<dbReference type="PROSITE" id="PS00170">
    <property type="entry name" value="CSA_PPIASE_1"/>
    <property type="match status" value="1"/>
</dbReference>
<accession>S7XGJ6</accession>
<feature type="chain" id="PRO_5006530413" description="Peptidyl-prolyl cis-trans isomerase" evidence="6">
    <location>
        <begin position="18"/>
        <end position="183"/>
    </location>
</feature>
<dbReference type="PROSITE" id="PS50072">
    <property type="entry name" value="CSA_PPIASE_2"/>
    <property type="match status" value="1"/>
</dbReference>
<evidence type="ECO:0000313" key="9">
    <source>
        <dbReference type="Proteomes" id="UP000014978"/>
    </source>
</evidence>
<keyword evidence="9" id="KW-1185">Reference proteome</keyword>
<dbReference type="InterPro" id="IPR029000">
    <property type="entry name" value="Cyclophilin-like_dom_sf"/>
</dbReference>
<dbReference type="EMBL" id="ATCN01000987">
    <property type="protein sequence ID" value="EPR78159.1"/>
    <property type="molecule type" value="Genomic_DNA"/>
</dbReference>
<dbReference type="Proteomes" id="UP000014978">
    <property type="component" value="Unassembled WGS sequence"/>
</dbReference>
<proteinExistence type="inferred from homology"/>
<dbReference type="InParanoid" id="S7XGJ6"/>
<evidence type="ECO:0000256" key="3">
    <source>
        <dbReference type="ARBA" id="ARBA00023110"/>
    </source>
</evidence>
<protein>
    <recommendedName>
        <fullName evidence="6">Peptidyl-prolyl cis-trans isomerase</fullName>
        <shortName evidence="6">PPIase</shortName>
        <ecNumber evidence="6">5.2.1.8</ecNumber>
    </recommendedName>
</protein>
<comment type="caution">
    <text evidence="8">The sequence shown here is derived from an EMBL/GenBank/DDBJ whole genome shotgun (WGS) entry which is preliminary data.</text>
</comment>
<dbReference type="STRING" id="1358809.S7XGJ6"/>
<comment type="function">
    <text evidence="6">PPIases accelerate the folding of proteins. It catalyzes the cis-trans isomerization of proline imidic peptide bonds in oligopeptides.</text>
</comment>
<comment type="catalytic activity">
    <reaction evidence="1 6">
        <text>[protein]-peptidylproline (omega=180) = [protein]-peptidylproline (omega=0)</text>
        <dbReference type="Rhea" id="RHEA:16237"/>
        <dbReference type="Rhea" id="RHEA-COMP:10747"/>
        <dbReference type="Rhea" id="RHEA-COMP:10748"/>
        <dbReference type="ChEBI" id="CHEBI:83833"/>
        <dbReference type="ChEBI" id="CHEBI:83834"/>
        <dbReference type="EC" id="5.2.1.8"/>
    </reaction>
</comment>
<keyword evidence="3 6" id="KW-0697">Rotamase</keyword>
<keyword evidence="4 6" id="KW-0413">Isomerase</keyword>
<comment type="similarity">
    <text evidence="5">Belongs to the cyclophilin-type PPIase family. PPIase B subfamily.</text>
</comment>
<keyword evidence="2 6" id="KW-0732">Signal</keyword>
<evidence type="ECO:0000256" key="6">
    <source>
        <dbReference type="RuleBase" id="RU363019"/>
    </source>
</evidence>
<feature type="domain" description="PPIase cyclophilin-type" evidence="7">
    <location>
        <begin position="21"/>
        <end position="176"/>
    </location>
</feature>
<evidence type="ECO:0000256" key="4">
    <source>
        <dbReference type="ARBA" id="ARBA00023235"/>
    </source>
</evidence>
<dbReference type="GO" id="GO:0003755">
    <property type="term" value="F:peptidyl-prolyl cis-trans isomerase activity"/>
    <property type="evidence" value="ECO:0007669"/>
    <property type="project" value="UniProtKB-UniRule"/>
</dbReference>
<dbReference type="SUPFAM" id="SSF50891">
    <property type="entry name" value="Cyclophilin-like"/>
    <property type="match status" value="1"/>
</dbReference>
<evidence type="ECO:0000259" key="7">
    <source>
        <dbReference type="PROSITE" id="PS50072"/>
    </source>
</evidence>
<dbReference type="HOGENOM" id="CLU_012062_4_3_1"/>
<dbReference type="FunFam" id="2.40.100.10:FF:000019">
    <property type="entry name" value="Peptidyl-prolyl cis-trans isomerase"/>
    <property type="match status" value="1"/>
</dbReference>
<organism evidence="8 9">
    <name type="scientific">Spraguea lophii (strain 42_110)</name>
    <name type="common">Microsporidian parasite</name>
    <dbReference type="NCBI Taxonomy" id="1358809"/>
    <lineage>
        <taxon>Eukaryota</taxon>
        <taxon>Fungi</taxon>
        <taxon>Fungi incertae sedis</taxon>
        <taxon>Microsporidia</taxon>
        <taxon>Spragueidae</taxon>
        <taxon>Spraguea</taxon>
    </lineage>
</organism>
<dbReference type="AlphaFoldDB" id="S7XGJ6"/>
<dbReference type="Pfam" id="PF00160">
    <property type="entry name" value="Pro_isomerase"/>
    <property type="match status" value="1"/>
</dbReference>
<dbReference type="PRINTS" id="PR00153">
    <property type="entry name" value="CSAPPISMRASE"/>
</dbReference>
<dbReference type="InterPro" id="IPR024936">
    <property type="entry name" value="Cyclophilin-type_PPIase"/>
</dbReference>
<dbReference type="InterPro" id="IPR020892">
    <property type="entry name" value="Cyclophilin-type_PPIase_CS"/>
</dbReference>
<gene>
    <name evidence="8" type="ORF">SLOPH_1418</name>
</gene>
<dbReference type="OMA" id="ISFINGY"/>
<dbReference type="OrthoDB" id="193499at2759"/>
<reference evidence="9" key="1">
    <citation type="journal article" date="2013" name="PLoS Genet.">
        <title>The genome of Spraguea lophii and the basis of host-microsporidian interactions.</title>
        <authorList>
            <person name="Campbell S.E."/>
            <person name="Williams T.A."/>
            <person name="Yousuf A."/>
            <person name="Soanes D.M."/>
            <person name="Paszkiewicz K.H."/>
            <person name="Williams B.A.P."/>
        </authorList>
    </citation>
    <scope>NUCLEOTIDE SEQUENCE [LARGE SCALE GENOMIC DNA]</scope>
    <source>
        <strain evidence="9">42_110</strain>
    </source>
</reference>
<dbReference type="PANTHER" id="PTHR11071">
    <property type="entry name" value="PEPTIDYL-PROLYL CIS-TRANS ISOMERASE"/>
    <property type="match status" value="1"/>
</dbReference>
<dbReference type="PIRSF" id="PIRSF001467">
    <property type="entry name" value="Peptidylpro_ismrse"/>
    <property type="match status" value="1"/>
</dbReference>
<sequence length="183" mass="21112">MNYFLFFISCLATRVYFNISYFSPEEKNNVVKRIEINLYDDVPKTVKNFISFINGYKNHSYKNSIFHRVIKKFMIQGGDITNFNGTGGLSIYGDRFEDENFNHKHKKGVISMANAGPDTNGSQFFITVKECSWLDGKHVVFGEVVKGMKYIYDISKVETNRMDKPVVDVKIVDCDVIEEVKDL</sequence>
<dbReference type="EC" id="5.2.1.8" evidence="6"/>
<dbReference type="Gene3D" id="2.40.100.10">
    <property type="entry name" value="Cyclophilin-like"/>
    <property type="match status" value="1"/>
</dbReference>
<evidence type="ECO:0000256" key="1">
    <source>
        <dbReference type="ARBA" id="ARBA00000971"/>
    </source>
</evidence>
<feature type="signal peptide" evidence="6">
    <location>
        <begin position="1"/>
        <end position="17"/>
    </location>
</feature>
<evidence type="ECO:0000313" key="8">
    <source>
        <dbReference type="EMBL" id="EPR78159.1"/>
    </source>
</evidence>
<evidence type="ECO:0000256" key="2">
    <source>
        <dbReference type="ARBA" id="ARBA00022729"/>
    </source>
</evidence>
<dbReference type="InterPro" id="IPR002130">
    <property type="entry name" value="Cyclophilin-type_PPIase_dom"/>
</dbReference>